<reference evidence="4" key="1">
    <citation type="submission" date="2016-10" db="EMBL/GenBank/DDBJ databases">
        <authorList>
            <person name="Varghese N."/>
            <person name="Submissions S."/>
        </authorList>
    </citation>
    <scope>NUCLEOTIDE SEQUENCE [LARGE SCALE GENOMIC DNA]</scope>
    <source>
        <strain evidence="4">DSM 17453</strain>
    </source>
</reference>
<dbReference type="AlphaFoldDB" id="A0A1H8C561"/>
<gene>
    <name evidence="3" type="ORF">SAMN05421856_10884</name>
</gene>
<evidence type="ECO:0000256" key="1">
    <source>
        <dbReference type="SAM" id="Phobius"/>
    </source>
</evidence>
<evidence type="ECO:0000313" key="3">
    <source>
        <dbReference type="EMBL" id="SEM90196.1"/>
    </source>
</evidence>
<keyword evidence="1" id="KW-0812">Transmembrane</keyword>
<protein>
    <submittedName>
        <fullName evidence="3">LytTr DNA-binding domain-containing protein</fullName>
    </submittedName>
</protein>
<dbReference type="PANTHER" id="PTHR37299:SF1">
    <property type="entry name" value="STAGE 0 SPORULATION PROTEIN A HOMOLOG"/>
    <property type="match status" value="1"/>
</dbReference>
<name>A0A1H8C561_9FLAO</name>
<feature type="transmembrane region" description="Helical" evidence="1">
    <location>
        <begin position="7"/>
        <end position="30"/>
    </location>
</feature>
<dbReference type="RefSeq" id="WP_090001245.1">
    <property type="nucleotide sequence ID" value="NZ_FOBV01000008.1"/>
</dbReference>
<proteinExistence type="predicted"/>
<accession>A0A1H8C561</accession>
<dbReference type="PROSITE" id="PS50930">
    <property type="entry name" value="HTH_LYTTR"/>
    <property type="match status" value="1"/>
</dbReference>
<sequence length="368" mass="41930">MKKIKLYIITFLAVSVVILLISFSSFQYLYKSSRQELFNSKLEAGKRESREIGKLLELQLKSGLSKQQVIQNLQNSIINTDTQSGFICMYNQKGIELCHPNPALVGQVIDKSNSDFISGEVSSGFIDILNSGKENTGIRNFSKKSGRSSEIVSVFPVSGSDWMLASHANTKVIEQEISNLYLRFLLIFILATLVILGISFFLIRMIYKKYESYKERQLNDLNDEVNALTAMNTQLNLIHNNSNPDIDGSDDQTAENIKKRIITYHKDELISLETSEIAYFFLENNTVYIKTHSGNQYSINSSLDEIAKMLDQFKFYRANRQYVVNISSITNILIYGKNQLKIIVTPTSSDDILISKNKVAEFKKWLEQ</sequence>
<keyword evidence="3" id="KW-0238">DNA-binding</keyword>
<dbReference type="Gene3D" id="2.40.50.1020">
    <property type="entry name" value="LytTr DNA-binding domain"/>
    <property type="match status" value="1"/>
</dbReference>
<dbReference type="GO" id="GO:0000156">
    <property type="term" value="F:phosphorelay response regulator activity"/>
    <property type="evidence" value="ECO:0007669"/>
    <property type="project" value="InterPro"/>
</dbReference>
<organism evidence="3 4">
    <name type="scientific">Chryseobacterium taichungense</name>
    <dbReference type="NCBI Taxonomy" id="295069"/>
    <lineage>
        <taxon>Bacteria</taxon>
        <taxon>Pseudomonadati</taxon>
        <taxon>Bacteroidota</taxon>
        <taxon>Flavobacteriia</taxon>
        <taxon>Flavobacteriales</taxon>
        <taxon>Weeksellaceae</taxon>
        <taxon>Chryseobacterium group</taxon>
        <taxon>Chryseobacterium</taxon>
    </lineage>
</organism>
<evidence type="ECO:0000313" key="4">
    <source>
        <dbReference type="Proteomes" id="UP000199450"/>
    </source>
</evidence>
<keyword evidence="1" id="KW-1133">Transmembrane helix</keyword>
<dbReference type="Gene3D" id="3.30.450.20">
    <property type="entry name" value="PAS domain"/>
    <property type="match status" value="1"/>
</dbReference>
<dbReference type="Proteomes" id="UP000199450">
    <property type="component" value="Unassembled WGS sequence"/>
</dbReference>
<keyword evidence="4" id="KW-1185">Reference proteome</keyword>
<keyword evidence="1" id="KW-0472">Membrane</keyword>
<dbReference type="EMBL" id="FOBV01000008">
    <property type="protein sequence ID" value="SEM90196.1"/>
    <property type="molecule type" value="Genomic_DNA"/>
</dbReference>
<dbReference type="OrthoDB" id="735914at2"/>
<dbReference type="STRING" id="295069.SAMN05421856_10884"/>
<dbReference type="InterPro" id="IPR046947">
    <property type="entry name" value="LytR-like"/>
</dbReference>
<feature type="domain" description="HTH LytTR-type" evidence="2">
    <location>
        <begin position="262"/>
        <end position="368"/>
    </location>
</feature>
<dbReference type="PANTHER" id="PTHR37299">
    <property type="entry name" value="TRANSCRIPTIONAL REGULATOR-RELATED"/>
    <property type="match status" value="1"/>
</dbReference>
<dbReference type="GO" id="GO:0003677">
    <property type="term" value="F:DNA binding"/>
    <property type="evidence" value="ECO:0007669"/>
    <property type="project" value="UniProtKB-KW"/>
</dbReference>
<dbReference type="Pfam" id="PF04397">
    <property type="entry name" value="LytTR"/>
    <property type="match status" value="1"/>
</dbReference>
<dbReference type="InterPro" id="IPR007492">
    <property type="entry name" value="LytTR_DNA-bd_dom"/>
</dbReference>
<feature type="transmembrane region" description="Helical" evidence="1">
    <location>
        <begin position="180"/>
        <end position="207"/>
    </location>
</feature>
<evidence type="ECO:0000259" key="2">
    <source>
        <dbReference type="PROSITE" id="PS50930"/>
    </source>
</evidence>
<dbReference type="SMART" id="SM00850">
    <property type="entry name" value="LytTR"/>
    <property type="match status" value="1"/>
</dbReference>